<dbReference type="PROSITE" id="PS50088">
    <property type="entry name" value="ANK_REPEAT"/>
    <property type="match status" value="6"/>
</dbReference>
<dbReference type="SUPFAM" id="SSF48403">
    <property type="entry name" value="Ankyrin repeat"/>
    <property type="match status" value="1"/>
</dbReference>
<dbReference type="InterPro" id="IPR002110">
    <property type="entry name" value="Ankyrin_rpt"/>
</dbReference>
<dbReference type="AlphaFoldDB" id="A0A1X7SM20"/>
<reference evidence="5" key="1">
    <citation type="submission" date="2017-05" db="UniProtKB">
        <authorList>
            <consortium name="EnsemblMetazoa"/>
        </authorList>
    </citation>
    <scope>IDENTIFICATION</scope>
</reference>
<feature type="repeat" description="ANK" evidence="3">
    <location>
        <begin position="352"/>
        <end position="384"/>
    </location>
</feature>
<dbReference type="eggNOG" id="KOG4177">
    <property type="taxonomic scope" value="Eukaryota"/>
</dbReference>
<dbReference type="SMART" id="SM00248">
    <property type="entry name" value="ANK"/>
    <property type="match status" value="7"/>
</dbReference>
<feature type="repeat" description="ANK" evidence="3">
    <location>
        <begin position="286"/>
        <end position="318"/>
    </location>
</feature>
<feature type="repeat" description="ANK" evidence="3">
    <location>
        <begin position="319"/>
        <end position="351"/>
    </location>
</feature>
<keyword evidence="1" id="KW-0677">Repeat</keyword>
<evidence type="ECO:0000256" key="2">
    <source>
        <dbReference type="ARBA" id="ARBA00023043"/>
    </source>
</evidence>
<dbReference type="Pfam" id="PF13637">
    <property type="entry name" value="Ank_4"/>
    <property type="match status" value="1"/>
</dbReference>
<organism evidence="5">
    <name type="scientific">Amphimedon queenslandica</name>
    <name type="common">Sponge</name>
    <dbReference type="NCBI Taxonomy" id="400682"/>
    <lineage>
        <taxon>Eukaryota</taxon>
        <taxon>Metazoa</taxon>
        <taxon>Porifera</taxon>
        <taxon>Demospongiae</taxon>
        <taxon>Heteroscleromorpha</taxon>
        <taxon>Haplosclerida</taxon>
        <taxon>Niphatidae</taxon>
        <taxon>Amphimedon</taxon>
    </lineage>
</organism>
<proteinExistence type="predicted"/>
<accession>A0A1X7SM20</accession>
<dbReference type="EnsemblMetazoa" id="Aqu2.1.03065_001">
    <property type="protein sequence ID" value="Aqu2.1.03065_001"/>
    <property type="gene ID" value="Aqu2.1.03065"/>
</dbReference>
<feature type="repeat" description="ANK" evidence="3">
    <location>
        <begin position="418"/>
        <end position="450"/>
    </location>
</feature>
<dbReference type="PROSITE" id="PS50297">
    <property type="entry name" value="ANK_REP_REGION"/>
    <property type="match status" value="3"/>
</dbReference>
<dbReference type="Gene3D" id="1.25.40.20">
    <property type="entry name" value="Ankyrin repeat-containing domain"/>
    <property type="match status" value="4"/>
</dbReference>
<dbReference type="Pfam" id="PF12796">
    <property type="entry name" value="Ank_2"/>
    <property type="match status" value="1"/>
</dbReference>
<feature type="region of interest" description="Disordered" evidence="4">
    <location>
        <begin position="1"/>
        <end position="22"/>
    </location>
</feature>
<name>A0A1X7SM20_AMPQE</name>
<evidence type="ECO:0000256" key="4">
    <source>
        <dbReference type="SAM" id="MobiDB-lite"/>
    </source>
</evidence>
<dbReference type="InterPro" id="IPR050776">
    <property type="entry name" value="Ank_Repeat/CDKN_Inhibitor"/>
</dbReference>
<sequence length="495" mass="55404">VSLEEEAQVIPKTPESHPELKLDPEAEKTISKSIKDLSSSFNALLKNLKNELKEVDIADVVEYLEENGLDYLPFDDLKTAKDFRDFINKVNEHYDFLDCSLLQLIAEEFATDALSEKFEEHSNVAAEFRESHTVDDLKYNLTEIFNPYLDDFEKGPIARIDLNNAWNGVQLSRLRTLIGCFFPDIKIKRALTKHVLIKCRSVHITYYMTESADQIQQIIACARERVDFMKHIGLYHLAINGEVILNEAEKKDFKFESALQEAAKVGDSEAVEVLLEIGRGTDVLGDISKALFHASSNNHYRVVKLFLNEGANPNVRDTDGESAMHAASRKGHHKIVELLLKEKADPNTCSNNGITTLMLASFNNCYQVIKLLLKEKVNPNIQTKNGTTALMLASQSGHTESAELLLKAGADPDIKEEEGWTALMIACQSDHTKVAQLLLENKADPNICSNDGRTALMSASFNNCHQVVELLLKEKVDPNIQSKNGWTALMLASQS</sequence>
<dbReference type="InterPro" id="IPR036770">
    <property type="entry name" value="Ankyrin_rpt-contain_sf"/>
</dbReference>
<feature type="repeat" description="ANK" evidence="3">
    <location>
        <begin position="385"/>
        <end position="417"/>
    </location>
</feature>
<evidence type="ECO:0000256" key="1">
    <source>
        <dbReference type="ARBA" id="ARBA00022737"/>
    </source>
</evidence>
<evidence type="ECO:0000313" key="5">
    <source>
        <dbReference type="EnsemblMetazoa" id="Aqu2.1.03065_001"/>
    </source>
</evidence>
<feature type="repeat" description="ANK" evidence="3">
    <location>
        <begin position="451"/>
        <end position="483"/>
    </location>
</feature>
<protein>
    <submittedName>
        <fullName evidence="5">Uncharacterized protein</fullName>
    </submittedName>
</protein>
<dbReference type="Pfam" id="PF00023">
    <property type="entry name" value="Ank"/>
    <property type="match status" value="1"/>
</dbReference>
<dbReference type="OrthoDB" id="539213at2759"/>
<dbReference type="InParanoid" id="A0A1X7SM20"/>
<dbReference type="PANTHER" id="PTHR24201">
    <property type="entry name" value="ANK_REP_REGION DOMAIN-CONTAINING PROTEIN"/>
    <property type="match status" value="1"/>
</dbReference>
<keyword evidence="2 3" id="KW-0040">ANK repeat</keyword>
<evidence type="ECO:0000256" key="3">
    <source>
        <dbReference type="PROSITE-ProRule" id="PRU00023"/>
    </source>
</evidence>